<dbReference type="EMBL" id="CASHSV030000311">
    <property type="protein sequence ID" value="CAJ2659419.1"/>
    <property type="molecule type" value="Genomic_DNA"/>
</dbReference>
<keyword evidence="2" id="KW-1185">Reference proteome</keyword>
<accession>A0ACB0KQD6</accession>
<gene>
    <name evidence="1" type="ORF">MILVUS5_LOCUS25601</name>
</gene>
<evidence type="ECO:0000313" key="2">
    <source>
        <dbReference type="Proteomes" id="UP001177021"/>
    </source>
</evidence>
<name>A0ACB0KQD6_TRIPR</name>
<sequence length="1595" mass="183108">MACSSNSSALATLPKKRKNYYDVFVTFRGEDTRNNITDFLFNALEEKGVLVFRDDTNLPKGESIGPELFRAIEDSQIFVVIFSMNYASSTWCLQELEKICECVQVSRKHILPVFYDVDPSEVRKQSGIFAEAFVKHEQRFQQDYDMVQRWRKALTQVGTIAGWDIRQKPQYAQIKEIVERIINILDCKSSCDDVHAQVTATPFGRGYEALESRTSILTEMITELKYPNNFIIAVYGMGGVGKTKLVEQLAWQAKKDRLFSVVAIATITDSPDLEKIQGKIAEDLDMKFNKKTKEGRAMQLRQRICSEKSILVILDDIWGKLDLTEVGIPFGDDHKGCKLVVTSRDRNVLNSEMDIQKEFRLEVLHNEDSWKLFEKMAGEVVKDFNIKPIAVEVAKLCAGLPLLIVTVAKALRKKHVSDWKDALNELKRFDQEGLHNKVYSTLELSYNFLESEELKLLFLFIGSFGLDYHYTGKLFSFYWGLGLYRHPHTLTDAKTRYYKLINDLKASSLLLESEADRVRIHDVVRDVAKSIACRTRPTYGVKRYTSIKEWPEIDQLQKCHQIIVPWSYIHKLPEKLECPELKLLLLSNIRDFLKVPDDFFSEMRELKVLDLYGMNFTPSPPPSLSLLTKLKTLNLPGCVFEDISIVAELKSLEILRLERSHIKELPKEMGQLTNLRILNLTNCTGLRFIPANLISSLTCLEELYMGNCFIQWDVKGSKSNNASLEELRNLSHLTALDIMIQDASVWPWDLQVFEKLERYNIFIGDKWKWSLDWSGNASESSRILKLEDSRSSNILFDSGFNFLLNSAEEMCLAKIQCVSNVFYELNREGFPQLKHLCIQDSSDLKYIIDSMGRGNSYPVLPNLETLVLENLFNLEEICYGILPIQCFSKLKSFEVKGCDKLKNLLSYSHDRNLPELHKIKISDCKMITEIIVVQTSEADKDIDKIMFPKLGSLELEHLPSLISFCSIPLKADKQCMPVELINQKVVMPHLELLKLSKINSRKLWDDNLRGCSFSQNLRSLTIDECDNIVYAFSFSMVRELVNLKHLAISNCRMLEEIVVLDEEFGNLPLSQKPFSIDEVVFPNLETLEISHMEHLKSLWHNQLASNSFCKLKQLKIQFCNKLSNVFPSYVLDKLQKLEIVTVTCCDALEVVFETQGLNAAGGRQTRLEMQLRTLNLNHLPMLKHIWSGNPNKILQFLNLCQLKVTECQNLNHVFPFSMAKEIQHLQELFIAKCGVEIIVAQDETADTDPLFIFPELTSLSFRDLTKLRSFYGGLHNLDCPVLRHVDVYHCDKLVLFNPKSPNYQEIVPVDTVALLSIEKVVRNTRQLILNSKDVNMLCNGQLNDEPIYTVQALSLRCFHDESDKFPSGFLQKFINLKKLKVTCSSFTYIFSSGSECARHSETTIKLRSLELVTLNNLEFICEEKSEVHPILLNIETLSVHRCSRLKNVIPSSALFETLEQLVVMDCPGLENILKSSTAISLQKLRRLYIDGCEKIEEIVASDDENDTSELAFMKLEYLMLRNLPRLRSFCKGRHGFKFPLLKSLFVINCPVMETFSHGVLDAAKLVEVRVTHKYEFEWNGDLNTTIKKMSTRKEL</sequence>
<comment type="caution">
    <text evidence="1">The sequence shown here is derived from an EMBL/GenBank/DDBJ whole genome shotgun (WGS) entry which is preliminary data.</text>
</comment>
<protein>
    <submittedName>
        <fullName evidence="1">Uncharacterized protein</fullName>
    </submittedName>
</protein>
<evidence type="ECO:0000313" key="1">
    <source>
        <dbReference type="EMBL" id="CAJ2659419.1"/>
    </source>
</evidence>
<organism evidence="1 2">
    <name type="scientific">Trifolium pratense</name>
    <name type="common">Red clover</name>
    <dbReference type="NCBI Taxonomy" id="57577"/>
    <lineage>
        <taxon>Eukaryota</taxon>
        <taxon>Viridiplantae</taxon>
        <taxon>Streptophyta</taxon>
        <taxon>Embryophyta</taxon>
        <taxon>Tracheophyta</taxon>
        <taxon>Spermatophyta</taxon>
        <taxon>Magnoliopsida</taxon>
        <taxon>eudicotyledons</taxon>
        <taxon>Gunneridae</taxon>
        <taxon>Pentapetalae</taxon>
        <taxon>rosids</taxon>
        <taxon>fabids</taxon>
        <taxon>Fabales</taxon>
        <taxon>Fabaceae</taxon>
        <taxon>Papilionoideae</taxon>
        <taxon>50 kb inversion clade</taxon>
        <taxon>NPAAA clade</taxon>
        <taxon>Hologalegina</taxon>
        <taxon>IRL clade</taxon>
        <taxon>Trifolieae</taxon>
        <taxon>Trifolium</taxon>
    </lineage>
</organism>
<reference evidence="1" key="1">
    <citation type="submission" date="2023-10" db="EMBL/GenBank/DDBJ databases">
        <authorList>
            <person name="Rodriguez Cubillos JULIANA M."/>
            <person name="De Vega J."/>
        </authorList>
    </citation>
    <scope>NUCLEOTIDE SEQUENCE</scope>
</reference>
<proteinExistence type="predicted"/>
<dbReference type="Proteomes" id="UP001177021">
    <property type="component" value="Unassembled WGS sequence"/>
</dbReference>